<evidence type="ECO:0000313" key="6">
    <source>
        <dbReference type="Proteomes" id="UP000325755"/>
    </source>
</evidence>
<dbReference type="SUPFAM" id="SSF81653">
    <property type="entry name" value="Calcium ATPase, transduction domain A"/>
    <property type="match status" value="1"/>
</dbReference>
<feature type="transmembrane region" description="Helical" evidence="3">
    <location>
        <begin position="745"/>
        <end position="767"/>
    </location>
</feature>
<dbReference type="GO" id="GO:0000166">
    <property type="term" value="F:nucleotide binding"/>
    <property type="evidence" value="ECO:0007669"/>
    <property type="project" value="InterPro"/>
</dbReference>
<dbReference type="PANTHER" id="PTHR43520">
    <property type="entry name" value="ATP7, ISOFORM B"/>
    <property type="match status" value="1"/>
</dbReference>
<evidence type="ECO:0000256" key="3">
    <source>
        <dbReference type="SAM" id="Phobius"/>
    </source>
</evidence>
<dbReference type="GO" id="GO:0043682">
    <property type="term" value="F:P-type divalent copper transporter activity"/>
    <property type="evidence" value="ECO:0007669"/>
    <property type="project" value="TreeGrafter"/>
</dbReference>
<evidence type="ECO:0000259" key="4">
    <source>
        <dbReference type="Pfam" id="PF00122"/>
    </source>
</evidence>
<dbReference type="InterPro" id="IPR008250">
    <property type="entry name" value="ATPase_P-typ_transduc_dom_A_sf"/>
</dbReference>
<dbReference type="AlphaFoldDB" id="A0A5Q0BMX3"/>
<dbReference type="InParanoid" id="A0A5Q0BMX3"/>
<name>A0A5Q0BMX3_9GAMM</name>
<keyword evidence="3" id="KW-0472">Membrane</keyword>
<dbReference type="Gene3D" id="2.70.150.10">
    <property type="entry name" value="Calcium-transporting ATPase, cytoplasmic transduction domain A"/>
    <property type="match status" value="1"/>
</dbReference>
<reference evidence="5 6" key="1">
    <citation type="submission" date="2019-09" db="EMBL/GenBank/DDBJ databases">
        <title>Ecophysiology of the spiral-shaped methanotroph Methylospira mobilis as revealed by the complete genome sequence.</title>
        <authorList>
            <person name="Oshkin I.Y."/>
            <person name="Dedysh S.N."/>
            <person name="Miroshnikov K."/>
            <person name="Danilova O.V."/>
            <person name="Hakobyan A."/>
            <person name="Liesack W."/>
        </authorList>
    </citation>
    <scope>NUCLEOTIDE SEQUENCE [LARGE SCALE GENOMIC DNA]</scope>
    <source>
        <strain evidence="5 6">Shm1</strain>
    </source>
</reference>
<keyword evidence="1" id="KW-0479">Metal-binding</keyword>
<evidence type="ECO:0000256" key="1">
    <source>
        <dbReference type="ARBA" id="ARBA00022723"/>
    </source>
</evidence>
<dbReference type="Gene3D" id="3.40.1110.10">
    <property type="entry name" value="Calcium-transporting ATPase, cytoplasmic domain N"/>
    <property type="match status" value="1"/>
</dbReference>
<evidence type="ECO:0000313" key="5">
    <source>
        <dbReference type="EMBL" id="QFY43601.1"/>
    </source>
</evidence>
<keyword evidence="3" id="KW-0812">Transmembrane</keyword>
<dbReference type="OrthoDB" id="5555675at2"/>
<protein>
    <recommendedName>
        <fullName evidence="4">P-type ATPase A domain-containing protein</fullName>
    </recommendedName>
</protein>
<feature type="transmembrane region" description="Helical" evidence="3">
    <location>
        <begin position="213"/>
        <end position="237"/>
    </location>
</feature>
<sequence>MAEKQADVRIWRDRVAVSLPNGPGTDPEDMLRRYAQRVMALPEVTQIRLASDRLGAGFGTLEIRFKTGLDSHGEFLQRLSRASTGQGDMLPETQLPLRTGKNPLAIYRHGSTLSSWKLIRHYNGRAKFFHPQLAGNSTLAVQIETSLRSSQPGVVHEVHANPSTGHLRIAYDVKRAGIDSLIRILESPLSDASVDFPVVIADPIRFTTVNTSLGLATLGVFAFPPATPLCAGLIIAGNLGTMRNAVAQLSRGKLGTPLWMTALLACSVASGQVLAFAVTDWCWHYWERRWRKDLSSQSRRMLESVLPIPREISFTTSEGIEVSRPVALINPGQTLSMESGEILPVDGQIKSGVALVNERAITGISGLVRKERGDPVYAGSHIYHGKLDISVQAQGSRTHAAHVAGTVIETTRKLQSAPGVHHKAVELSDRAVPPILAAAGLGLATGSLFVVGAILHQDWYSDAHTAVPLATLEDIGQALKQGLVVRDPDLLGYMEKIDFVVLQDQPALRACGLKLSSLETSQTEHASLLRNVAGAALYLGDARTAALLATCFAQQLTVKQPRLLDLDKDSVTVAADTQNITLRNLRHAGSKPPSLAVDIDGQNIATLHFDTEPRPLAASVVQELRTLGLYVFLVSEDSEARTAQLAQQLGVDGHSGELNHQQTLLFLSGLQRRGKKPLYIGHGPQTADILEVTHASVSLVEAAQLKDDASSGSLLGNELVPLIELFNLDRNSGQRLKKTFRSGMLFNLLCVAGGFGGVLNGLTSGILGNLSVVQVRQQALRNLQQKFPNSL</sequence>
<dbReference type="GO" id="GO:0055070">
    <property type="term" value="P:copper ion homeostasis"/>
    <property type="evidence" value="ECO:0007669"/>
    <property type="project" value="TreeGrafter"/>
</dbReference>
<evidence type="ECO:0000256" key="2">
    <source>
        <dbReference type="ARBA" id="ARBA00022967"/>
    </source>
</evidence>
<organism evidence="5 6">
    <name type="scientific">Candidatus Methylospira mobilis</name>
    <dbReference type="NCBI Taxonomy" id="1808979"/>
    <lineage>
        <taxon>Bacteria</taxon>
        <taxon>Pseudomonadati</taxon>
        <taxon>Pseudomonadota</taxon>
        <taxon>Gammaproteobacteria</taxon>
        <taxon>Methylococcales</taxon>
        <taxon>Methylococcaceae</taxon>
        <taxon>Candidatus Methylospira</taxon>
    </lineage>
</organism>
<keyword evidence="2" id="KW-1278">Translocase</keyword>
<proteinExistence type="predicted"/>
<dbReference type="GO" id="GO:0016020">
    <property type="term" value="C:membrane"/>
    <property type="evidence" value="ECO:0007669"/>
    <property type="project" value="TreeGrafter"/>
</dbReference>
<feature type="domain" description="P-type ATPase A" evidence="4">
    <location>
        <begin position="318"/>
        <end position="405"/>
    </location>
</feature>
<dbReference type="KEGG" id="mmob:F6R98_14030"/>
<accession>A0A5Q0BMX3</accession>
<dbReference type="InterPro" id="IPR036412">
    <property type="entry name" value="HAD-like_sf"/>
</dbReference>
<dbReference type="SUPFAM" id="SSF56784">
    <property type="entry name" value="HAD-like"/>
    <property type="match status" value="1"/>
</dbReference>
<feature type="transmembrane region" description="Helical" evidence="3">
    <location>
        <begin position="257"/>
        <end position="283"/>
    </location>
</feature>
<dbReference type="RefSeq" id="WP_153249583.1">
    <property type="nucleotide sequence ID" value="NZ_CP044205.1"/>
</dbReference>
<dbReference type="Gene3D" id="3.40.50.1000">
    <property type="entry name" value="HAD superfamily/HAD-like"/>
    <property type="match status" value="1"/>
</dbReference>
<keyword evidence="3" id="KW-1133">Transmembrane helix</keyword>
<dbReference type="GO" id="GO:0005507">
    <property type="term" value="F:copper ion binding"/>
    <property type="evidence" value="ECO:0007669"/>
    <property type="project" value="TreeGrafter"/>
</dbReference>
<gene>
    <name evidence="5" type="ORF">F6R98_14030</name>
</gene>
<dbReference type="InterPro" id="IPR023299">
    <property type="entry name" value="ATPase_P-typ_cyto_dom_N"/>
</dbReference>
<dbReference type="InterPro" id="IPR059000">
    <property type="entry name" value="ATPase_P-type_domA"/>
</dbReference>
<dbReference type="EMBL" id="CP044205">
    <property type="protein sequence ID" value="QFY43601.1"/>
    <property type="molecule type" value="Genomic_DNA"/>
</dbReference>
<dbReference type="Pfam" id="PF00122">
    <property type="entry name" value="E1-E2_ATPase"/>
    <property type="match status" value="1"/>
</dbReference>
<keyword evidence="6" id="KW-1185">Reference proteome</keyword>
<dbReference type="Proteomes" id="UP000325755">
    <property type="component" value="Chromosome"/>
</dbReference>
<dbReference type="InterPro" id="IPR023214">
    <property type="entry name" value="HAD_sf"/>
</dbReference>
<dbReference type="PANTHER" id="PTHR43520:SF8">
    <property type="entry name" value="P-TYPE CU(+) TRANSPORTER"/>
    <property type="match status" value="1"/>
</dbReference>